<keyword evidence="2" id="KW-0812">Transmembrane</keyword>
<protein>
    <recommendedName>
        <fullName evidence="5">TrbL/VirB6 plasmid conjugal transfer protein</fullName>
    </recommendedName>
</protein>
<name>B1ZPH1_OPITP</name>
<accession>B1ZPH1</accession>
<keyword evidence="2" id="KW-1133">Transmembrane helix</keyword>
<dbReference type="OrthoDB" id="205573at2"/>
<organism evidence="3 4">
    <name type="scientific">Opitutus terrae (strain DSM 11246 / JCM 15787 / PB90-1)</name>
    <dbReference type="NCBI Taxonomy" id="452637"/>
    <lineage>
        <taxon>Bacteria</taxon>
        <taxon>Pseudomonadati</taxon>
        <taxon>Verrucomicrobiota</taxon>
        <taxon>Opitutia</taxon>
        <taxon>Opitutales</taxon>
        <taxon>Opitutaceae</taxon>
        <taxon>Opitutus</taxon>
    </lineage>
</organism>
<proteinExistence type="predicted"/>
<sequence length="399" mass="41801">MAAPAGSILPDTYFEGLSNLWGACAYVASAIAATGFVLRGLREGWEPGNLIRLVTRLFFVGLATILLREWLIRLNDVVRAFADLLGVDPTAVDEKFVQFLAGRSPTAGEVSVWDVIWETGSIGTAICYALLWLFGWLSWGVQYIVNLFRDILLSAGWSLSPLFLSFFMLRTMEGVGRKYVIGLAALVCWPFGWAIAAVVTNAMLDAAAKASLIPIVISPSSMVAPMLTVLLIGAWMILSSCLAPYITMRMLLAGANPAAAFGQGVGGVAQAGLIGGVGAATAAVTGGASAAVAVTAAAAGAMAAGTESAARGGGFPQSTATAVGGMAGFYRGQFVRRQTSAMAEMASADSRRAAAVEAFTAQFSENSRQRHQRPSNFAHQPHHPDPNQAAIEIEAHAKS</sequence>
<evidence type="ECO:0000313" key="3">
    <source>
        <dbReference type="EMBL" id="ACB74490.1"/>
    </source>
</evidence>
<dbReference type="EMBL" id="CP001032">
    <property type="protein sequence ID" value="ACB74490.1"/>
    <property type="molecule type" value="Genomic_DNA"/>
</dbReference>
<keyword evidence="4" id="KW-1185">Reference proteome</keyword>
<dbReference type="HOGENOM" id="CLU_692309_0_0_0"/>
<gene>
    <name evidence="3" type="ordered locus">Oter_1204</name>
</gene>
<dbReference type="eggNOG" id="ENOG5030TX4">
    <property type="taxonomic scope" value="Bacteria"/>
</dbReference>
<reference evidence="3 4" key="1">
    <citation type="journal article" date="2011" name="J. Bacteriol.">
        <title>Genome sequence of the verrucomicrobium Opitutus terrae PB90-1, an abundant inhabitant of rice paddy soil ecosystems.</title>
        <authorList>
            <person name="van Passel M.W."/>
            <person name="Kant R."/>
            <person name="Palva A."/>
            <person name="Copeland A."/>
            <person name="Lucas S."/>
            <person name="Lapidus A."/>
            <person name="Glavina del Rio T."/>
            <person name="Pitluck S."/>
            <person name="Goltsman E."/>
            <person name="Clum A."/>
            <person name="Sun H."/>
            <person name="Schmutz J."/>
            <person name="Larimer F.W."/>
            <person name="Land M.L."/>
            <person name="Hauser L."/>
            <person name="Kyrpides N."/>
            <person name="Mikhailova N."/>
            <person name="Richardson P.P."/>
            <person name="Janssen P.H."/>
            <person name="de Vos W.M."/>
            <person name="Smidt H."/>
        </authorList>
    </citation>
    <scope>NUCLEOTIDE SEQUENCE [LARGE SCALE GENOMIC DNA]</scope>
    <source>
        <strain evidence="4">DSM 11246 / JCM 15787 / PB90-1</strain>
    </source>
</reference>
<dbReference type="Proteomes" id="UP000007013">
    <property type="component" value="Chromosome"/>
</dbReference>
<feature type="transmembrane region" description="Helical" evidence="2">
    <location>
        <begin position="53"/>
        <end position="71"/>
    </location>
</feature>
<feature type="transmembrane region" description="Helical" evidence="2">
    <location>
        <begin position="120"/>
        <end position="139"/>
    </location>
</feature>
<dbReference type="AlphaFoldDB" id="B1ZPH1"/>
<feature type="transmembrane region" description="Helical" evidence="2">
    <location>
        <begin position="216"/>
        <end position="238"/>
    </location>
</feature>
<feature type="transmembrane region" description="Helical" evidence="2">
    <location>
        <begin position="151"/>
        <end position="169"/>
    </location>
</feature>
<evidence type="ECO:0000313" key="4">
    <source>
        <dbReference type="Proteomes" id="UP000007013"/>
    </source>
</evidence>
<feature type="region of interest" description="Disordered" evidence="1">
    <location>
        <begin position="364"/>
        <end position="389"/>
    </location>
</feature>
<evidence type="ECO:0000256" key="1">
    <source>
        <dbReference type="SAM" id="MobiDB-lite"/>
    </source>
</evidence>
<evidence type="ECO:0008006" key="5">
    <source>
        <dbReference type="Google" id="ProtNLM"/>
    </source>
</evidence>
<evidence type="ECO:0000256" key="2">
    <source>
        <dbReference type="SAM" id="Phobius"/>
    </source>
</evidence>
<feature type="transmembrane region" description="Helical" evidence="2">
    <location>
        <begin position="20"/>
        <end position="41"/>
    </location>
</feature>
<dbReference type="KEGG" id="ote:Oter_1204"/>
<dbReference type="STRING" id="452637.Oter_1204"/>
<dbReference type="RefSeq" id="WP_012374028.1">
    <property type="nucleotide sequence ID" value="NC_010571.1"/>
</dbReference>
<feature type="transmembrane region" description="Helical" evidence="2">
    <location>
        <begin position="181"/>
        <end position="204"/>
    </location>
</feature>
<keyword evidence="2" id="KW-0472">Membrane</keyword>